<dbReference type="AlphaFoldDB" id="A0A679GQM0"/>
<evidence type="ECO:0000313" key="2">
    <source>
        <dbReference type="EMBL" id="BCA28344.1"/>
    </source>
</evidence>
<dbReference type="EMBL" id="AP022642">
    <property type="protein sequence ID" value="BCA28344.1"/>
    <property type="molecule type" value="Genomic_DNA"/>
</dbReference>
<dbReference type="KEGG" id="poj:PtoMrB4_23210"/>
<gene>
    <name evidence="2" type="ORF">PtoMrB4_23210</name>
</gene>
<protein>
    <submittedName>
        <fullName evidence="2">Uncharacterized protein</fullName>
    </submittedName>
</protein>
<feature type="coiled-coil region" evidence="1">
    <location>
        <begin position="155"/>
        <end position="182"/>
    </location>
</feature>
<dbReference type="Proteomes" id="UP000501237">
    <property type="component" value="Chromosome"/>
</dbReference>
<dbReference type="GeneID" id="57397540"/>
<name>A0A679GQM0_9GAMM</name>
<dbReference type="RefSeq" id="WP_172433338.1">
    <property type="nucleotide sequence ID" value="NZ_AP022642.1"/>
</dbReference>
<proteinExistence type="predicted"/>
<organism evidence="2 3">
    <name type="scientific">Metapseudomonas otitidis</name>
    <dbReference type="NCBI Taxonomy" id="319939"/>
    <lineage>
        <taxon>Bacteria</taxon>
        <taxon>Pseudomonadati</taxon>
        <taxon>Pseudomonadota</taxon>
        <taxon>Gammaproteobacteria</taxon>
        <taxon>Pseudomonadales</taxon>
        <taxon>Pseudomonadaceae</taxon>
        <taxon>Metapseudomonas</taxon>
    </lineage>
</organism>
<accession>A0A679GQM0</accession>
<sequence>MSQDIVIRSEDDAFAVIQEFLNGSPLKGKIELDGWPKLRVRLVGEKFDQTITPTVMKSFLELQGLVYKSYALSQYGSEDVRRLSKEERDELEIQVKVDEGSSIFEVDFQELLMKFAEKAGDKMSPELMVATVLGLGVLWVGKTMYSEYIASRKEIRLAEVKKEQQRETLQAIQEMSKEESKRHETLVRLMTKQPVLVDVAQQAYDAKTGMLKGFSSAESATVGDITISGEAAQEITTNARRQALEKRLDGYYRILKVDSSNPEEFKVRVRRNKGSTEFDAILQDDFLDATRKEILQYAEWERTTVYLNVNAKILDDKIRQATIIDVLRSEPPAE</sequence>
<evidence type="ECO:0000256" key="1">
    <source>
        <dbReference type="SAM" id="Coils"/>
    </source>
</evidence>
<evidence type="ECO:0000313" key="3">
    <source>
        <dbReference type="Proteomes" id="UP000501237"/>
    </source>
</evidence>
<reference evidence="2 3" key="1">
    <citation type="journal article" date="2020" name="Microbiol. Resour. Announc.">
        <title>Complete genome sequence of Pseudomonas otitidis strain MrB4, isolated from Lake Biwa in Japan.</title>
        <authorList>
            <person name="Miyazaki K."/>
            <person name="Hase E."/>
            <person name="Maruya T."/>
        </authorList>
    </citation>
    <scope>NUCLEOTIDE SEQUENCE [LARGE SCALE GENOMIC DNA]</scope>
    <source>
        <strain evidence="2 3">MrB4</strain>
    </source>
</reference>
<keyword evidence="1" id="KW-0175">Coiled coil</keyword>